<dbReference type="Proteomes" id="UP000694415">
    <property type="component" value="Unplaced"/>
</dbReference>
<dbReference type="GeneTree" id="ENSGT00390000010930"/>
<dbReference type="Ensembl" id="ENSMSIT00000032444.1">
    <property type="protein sequence ID" value="ENSMSIP00000025723.1"/>
    <property type="gene ID" value="ENSMSIG00000021726.1"/>
</dbReference>
<evidence type="ECO:0008006" key="5">
    <source>
        <dbReference type="Google" id="ProtNLM"/>
    </source>
</evidence>
<feature type="signal peptide" evidence="2">
    <location>
        <begin position="1"/>
        <end position="17"/>
    </location>
</feature>
<feature type="region of interest" description="Disordered" evidence="1">
    <location>
        <begin position="52"/>
        <end position="74"/>
    </location>
</feature>
<protein>
    <recommendedName>
        <fullName evidence="5">Trophoblast-specific protein alpha</fullName>
    </recommendedName>
</protein>
<reference evidence="3" key="2">
    <citation type="submission" date="2025-09" db="UniProtKB">
        <authorList>
            <consortium name="Ensembl"/>
        </authorList>
    </citation>
    <scope>IDENTIFICATION</scope>
</reference>
<name>A0A8C6HTL7_MUSSI</name>
<organism evidence="3 4">
    <name type="scientific">Mus spicilegus</name>
    <name type="common">Mound-building mouse</name>
    <dbReference type="NCBI Taxonomy" id="10103"/>
    <lineage>
        <taxon>Eukaryota</taxon>
        <taxon>Metazoa</taxon>
        <taxon>Chordata</taxon>
        <taxon>Craniata</taxon>
        <taxon>Vertebrata</taxon>
        <taxon>Euteleostomi</taxon>
        <taxon>Mammalia</taxon>
        <taxon>Eutheria</taxon>
        <taxon>Euarchontoglires</taxon>
        <taxon>Glires</taxon>
        <taxon>Rodentia</taxon>
        <taxon>Myomorpha</taxon>
        <taxon>Muroidea</taxon>
        <taxon>Muridae</taxon>
        <taxon>Murinae</taxon>
        <taxon>Mus</taxon>
        <taxon>Mus</taxon>
    </lineage>
</organism>
<evidence type="ECO:0000256" key="1">
    <source>
        <dbReference type="SAM" id="MobiDB-lite"/>
    </source>
</evidence>
<keyword evidence="2" id="KW-0732">Signal</keyword>
<evidence type="ECO:0000313" key="3">
    <source>
        <dbReference type="Ensembl" id="ENSMSIP00000025723.1"/>
    </source>
</evidence>
<keyword evidence="4" id="KW-1185">Reference proteome</keyword>
<feature type="chain" id="PRO_5034419307" description="Trophoblast-specific protein alpha" evidence="2">
    <location>
        <begin position="18"/>
        <end position="125"/>
    </location>
</feature>
<proteinExistence type="predicted"/>
<feature type="compositionally biased region" description="Polar residues" evidence="1">
    <location>
        <begin position="62"/>
        <end position="73"/>
    </location>
</feature>
<accession>A0A8C6HTL7</accession>
<reference evidence="3" key="1">
    <citation type="submission" date="2025-08" db="UniProtKB">
        <authorList>
            <consortium name="Ensembl"/>
        </authorList>
    </citation>
    <scope>IDENTIFICATION</scope>
</reference>
<dbReference type="AlphaFoldDB" id="A0A8C6HTL7"/>
<evidence type="ECO:0000313" key="4">
    <source>
        <dbReference type="Proteomes" id="UP000694415"/>
    </source>
</evidence>
<evidence type="ECO:0000256" key="2">
    <source>
        <dbReference type="SAM" id="SignalP"/>
    </source>
</evidence>
<sequence length="125" mass="14021">MTPTIFLVILCLGVASAAIVPEAQLDAELQEQKDKEVLIKAVWSKFMKTNKLHSSENDQETEGSNIEMSASSQLRRKTNHSQLLMTLNLRITQRVAMGFLYQISHSNMDSSMKLGNERNSHCAIV</sequence>